<proteinExistence type="predicted"/>
<feature type="region of interest" description="Disordered" evidence="7">
    <location>
        <begin position="109"/>
        <end position="143"/>
    </location>
</feature>
<evidence type="ECO:0000313" key="9">
    <source>
        <dbReference type="EMBL" id="KAK6988858.1"/>
    </source>
</evidence>
<evidence type="ECO:0000259" key="8">
    <source>
        <dbReference type="PROSITE" id="PS50114"/>
    </source>
</evidence>
<organism evidence="9 10">
    <name type="scientific">Favolaschia claudopus</name>
    <dbReference type="NCBI Taxonomy" id="2862362"/>
    <lineage>
        <taxon>Eukaryota</taxon>
        <taxon>Fungi</taxon>
        <taxon>Dikarya</taxon>
        <taxon>Basidiomycota</taxon>
        <taxon>Agaricomycotina</taxon>
        <taxon>Agaricomycetes</taxon>
        <taxon>Agaricomycetidae</taxon>
        <taxon>Agaricales</taxon>
        <taxon>Marasmiineae</taxon>
        <taxon>Mycenaceae</taxon>
        <taxon>Favolaschia</taxon>
    </lineage>
</organism>
<comment type="caution">
    <text evidence="9">The sequence shown here is derived from an EMBL/GenBank/DDBJ whole genome shotgun (WGS) entry which is preliminary data.</text>
</comment>
<accession>A0AAV9ZRT9</accession>
<dbReference type="GO" id="GO:0000978">
    <property type="term" value="F:RNA polymerase II cis-regulatory region sequence-specific DNA binding"/>
    <property type="evidence" value="ECO:0007669"/>
    <property type="project" value="TreeGrafter"/>
</dbReference>
<reference evidence="9 10" key="1">
    <citation type="journal article" date="2024" name="J Genomics">
        <title>Draft genome sequencing and assembly of Favolaschia claudopus CIRM-BRFM 2984 isolated from oak limbs.</title>
        <authorList>
            <person name="Navarro D."/>
            <person name="Drula E."/>
            <person name="Chaduli D."/>
            <person name="Cazenave R."/>
            <person name="Ahrendt S."/>
            <person name="Wang J."/>
            <person name="Lipzen A."/>
            <person name="Daum C."/>
            <person name="Barry K."/>
            <person name="Grigoriev I.V."/>
            <person name="Favel A."/>
            <person name="Rosso M.N."/>
            <person name="Martin F."/>
        </authorList>
    </citation>
    <scope>NUCLEOTIDE SEQUENCE [LARGE SCALE GENOMIC DNA]</scope>
    <source>
        <strain evidence="9 10">CIRM-BRFM 2984</strain>
    </source>
</reference>
<dbReference type="GO" id="GO:0000981">
    <property type="term" value="F:DNA-binding transcription factor activity, RNA polymerase II-specific"/>
    <property type="evidence" value="ECO:0007669"/>
    <property type="project" value="TreeGrafter"/>
</dbReference>
<evidence type="ECO:0000256" key="4">
    <source>
        <dbReference type="ARBA" id="ARBA00022833"/>
    </source>
</evidence>
<dbReference type="PANTHER" id="PTHR10071">
    <property type="entry name" value="TRANSCRIPTION FACTOR GATA FAMILY MEMBER"/>
    <property type="match status" value="1"/>
</dbReference>
<gene>
    <name evidence="9" type="ORF">R3P38DRAFT_3228129</name>
</gene>
<dbReference type="Gene3D" id="3.30.50.10">
    <property type="entry name" value="Erythroid Transcription Factor GATA-1, subunit A"/>
    <property type="match status" value="2"/>
</dbReference>
<evidence type="ECO:0000256" key="7">
    <source>
        <dbReference type="SAM" id="MobiDB-lite"/>
    </source>
</evidence>
<dbReference type="InterPro" id="IPR000679">
    <property type="entry name" value="Znf_GATA"/>
</dbReference>
<evidence type="ECO:0000313" key="10">
    <source>
        <dbReference type="Proteomes" id="UP001362999"/>
    </source>
</evidence>
<feature type="region of interest" description="Disordered" evidence="7">
    <location>
        <begin position="174"/>
        <end position="236"/>
    </location>
</feature>
<dbReference type="Pfam" id="PF00320">
    <property type="entry name" value="GATA"/>
    <property type="match status" value="2"/>
</dbReference>
<keyword evidence="10" id="KW-1185">Reference proteome</keyword>
<dbReference type="PROSITE" id="PS50114">
    <property type="entry name" value="GATA_ZN_FINGER_2"/>
    <property type="match status" value="2"/>
</dbReference>
<dbReference type="Proteomes" id="UP001362999">
    <property type="component" value="Unassembled WGS sequence"/>
</dbReference>
<sequence>MYTHQQHPLLNSHNEDREEFKLNAALMYPSTASGSSSSSMMEWWNFAYNTTRSRSESSLYEHAPSDYYPTPAFEGVYPGPQSSYSHLPYEFNFSDYRYPAQFLADNSQWQPTHADTKPRVYVDESPSPEIASSPSFRSWPSTHPPSLEFNSNSWNEMLISSAFADGDPSDISSLSCTSYVRPHPPPPPSPSLSSSSSVLSSASSSQTLDHGHPSPEYLLKPAPLPSLHPGPAKQKSCSHCTATTTPLWRRSPTTHLPLCNACGLYLQQRNKMRPAALIACSSGNEDDHDSEELLDANADGTPLPRCAHCRTHKTSVWRRGASGEKLCNACGVYRRLRGRERPLELRGRRIRPRCKHPKKEVEVKKPNQKVEVVVVGRD</sequence>
<keyword evidence="2" id="KW-0479">Metal-binding</keyword>
<evidence type="ECO:0000256" key="5">
    <source>
        <dbReference type="ARBA" id="ARBA00023242"/>
    </source>
</evidence>
<keyword evidence="3 6" id="KW-0863">Zinc-finger</keyword>
<feature type="domain" description="GATA-type" evidence="8">
    <location>
        <begin position="305"/>
        <end position="353"/>
    </location>
</feature>
<dbReference type="SMART" id="SM00401">
    <property type="entry name" value="ZnF_GATA"/>
    <property type="match status" value="2"/>
</dbReference>
<dbReference type="SUPFAM" id="SSF57716">
    <property type="entry name" value="Glucocorticoid receptor-like (DNA-binding domain)"/>
    <property type="match status" value="2"/>
</dbReference>
<evidence type="ECO:0000256" key="2">
    <source>
        <dbReference type="ARBA" id="ARBA00022723"/>
    </source>
</evidence>
<evidence type="ECO:0000256" key="3">
    <source>
        <dbReference type="ARBA" id="ARBA00022771"/>
    </source>
</evidence>
<dbReference type="GO" id="GO:0005634">
    <property type="term" value="C:nucleus"/>
    <property type="evidence" value="ECO:0007669"/>
    <property type="project" value="UniProtKB-SubCell"/>
</dbReference>
<dbReference type="CDD" id="cd00202">
    <property type="entry name" value="ZnF_GATA"/>
    <property type="match status" value="2"/>
</dbReference>
<evidence type="ECO:0000256" key="6">
    <source>
        <dbReference type="PROSITE-ProRule" id="PRU00094"/>
    </source>
</evidence>
<dbReference type="GO" id="GO:0045944">
    <property type="term" value="P:positive regulation of transcription by RNA polymerase II"/>
    <property type="evidence" value="ECO:0007669"/>
    <property type="project" value="TreeGrafter"/>
</dbReference>
<name>A0AAV9ZRT9_9AGAR</name>
<dbReference type="InterPro" id="IPR013088">
    <property type="entry name" value="Znf_NHR/GATA"/>
</dbReference>
<feature type="compositionally biased region" description="Low complexity" evidence="7">
    <location>
        <begin position="124"/>
        <end position="135"/>
    </location>
</feature>
<feature type="compositionally biased region" description="Low complexity" evidence="7">
    <location>
        <begin position="191"/>
        <end position="205"/>
    </location>
</feature>
<comment type="subcellular location">
    <subcellularLocation>
        <location evidence="1">Nucleus</location>
    </subcellularLocation>
</comment>
<dbReference type="PRINTS" id="PR00619">
    <property type="entry name" value="GATAZNFINGER"/>
</dbReference>
<dbReference type="EMBL" id="JAWWNJ010000119">
    <property type="protein sequence ID" value="KAK6988858.1"/>
    <property type="molecule type" value="Genomic_DNA"/>
</dbReference>
<keyword evidence="5" id="KW-0539">Nucleus</keyword>
<feature type="domain" description="GATA-type" evidence="8">
    <location>
        <begin position="231"/>
        <end position="277"/>
    </location>
</feature>
<dbReference type="GO" id="GO:0008270">
    <property type="term" value="F:zinc ion binding"/>
    <property type="evidence" value="ECO:0007669"/>
    <property type="project" value="UniProtKB-KW"/>
</dbReference>
<keyword evidence="4" id="KW-0862">Zinc</keyword>
<evidence type="ECO:0000256" key="1">
    <source>
        <dbReference type="ARBA" id="ARBA00004123"/>
    </source>
</evidence>
<dbReference type="PROSITE" id="PS00344">
    <property type="entry name" value="GATA_ZN_FINGER_1"/>
    <property type="match status" value="1"/>
</dbReference>
<dbReference type="InterPro" id="IPR039355">
    <property type="entry name" value="Transcription_factor_GATA"/>
</dbReference>
<dbReference type="PANTHER" id="PTHR10071:SF281">
    <property type="entry name" value="BOX A-BINDING FACTOR-RELATED"/>
    <property type="match status" value="1"/>
</dbReference>
<dbReference type="AlphaFoldDB" id="A0AAV9ZRT9"/>
<dbReference type="GO" id="GO:0000122">
    <property type="term" value="P:negative regulation of transcription by RNA polymerase II"/>
    <property type="evidence" value="ECO:0007669"/>
    <property type="project" value="TreeGrafter"/>
</dbReference>
<protein>
    <submittedName>
        <fullName evidence="9">Gata zinc finger domain-containing protein</fullName>
    </submittedName>
</protein>